<dbReference type="SUPFAM" id="SSF53474">
    <property type="entry name" value="alpha/beta-Hydrolases"/>
    <property type="match status" value="1"/>
</dbReference>
<organism evidence="6 7">
    <name type="scientific">Kibdelosporangium phytohabitans</name>
    <dbReference type="NCBI Taxonomy" id="860235"/>
    <lineage>
        <taxon>Bacteria</taxon>
        <taxon>Bacillati</taxon>
        <taxon>Actinomycetota</taxon>
        <taxon>Actinomycetes</taxon>
        <taxon>Pseudonocardiales</taxon>
        <taxon>Pseudonocardiaceae</taxon>
        <taxon>Kibdelosporangium</taxon>
    </lineage>
</organism>
<name>A0A0N9I2Y8_9PSEU</name>
<evidence type="ECO:0000256" key="3">
    <source>
        <dbReference type="ARBA" id="ARBA00022801"/>
    </source>
</evidence>
<dbReference type="ESTHER" id="9pseu-a0a0n9i2y8">
    <property type="family name" value="Tiancimycin-TnmK-Tripeptidase-HIP"/>
</dbReference>
<dbReference type="InterPro" id="IPR013595">
    <property type="entry name" value="Pept_S33_TAP-like_C"/>
</dbReference>
<dbReference type="GO" id="GO:0016787">
    <property type="term" value="F:hydrolase activity"/>
    <property type="evidence" value="ECO:0007669"/>
    <property type="project" value="UniProtKB-KW"/>
</dbReference>
<dbReference type="AlphaFoldDB" id="A0A0N9I2Y8"/>
<dbReference type="STRING" id="860235.AOZ06_26625"/>
<feature type="chain" id="PRO_5006035795" description="Peptidase S33 tripeptidyl aminopeptidase-like C-terminal domain-containing protein" evidence="4">
    <location>
        <begin position="26"/>
        <end position="492"/>
    </location>
</feature>
<feature type="domain" description="Peptidase S33 tripeptidyl aminopeptidase-like C-terminal" evidence="5">
    <location>
        <begin position="393"/>
        <end position="490"/>
    </location>
</feature>
<evidence type="ECO:0000313" key="7">
    <source>
        <dbReference type="Proteomes" id="UP000063699"/>
    </source>
</evidence>
<comment type="similarity">
    <text evidence="1">Belongs to the peptidase S33 family.</text>
</comment>
<gene>
    <name evidence="6" type="ORF">AOZ06_26625</name>
</gene>
<dbReference type="InterPro" id="IPR029058">
    <property type="entry name" value="AB_hydrolase_fold"/>
</dbReference>
<dbReference type="PANTHER" id="PTHR43248">
    <property type="entry name" value="2-SUCCINYL-6-HYDROXY-2,4-CYCLOHEXADIENE-1-CARBOXYLATE SYNTHASE"/>
    <property type="match status" value="1"/>
</dbReference>
<dbReference type="EMBL" id="CP012752">
    <property type="protein sequence ID" value="ALG10000.1"/>
    <property type="molecule type" value="Genomic_DNA"/>
</dbReference>
<accession>A0A0N9I2Y8</accession>
<evidence type="ECO:0000256" key="2">
    <source>
        <dbReference type="ARBA" id="ARBA00022729"/>
    </source>
</evidence>
<feature type="signal peptide" evidence="4">
    <location>
        <begin position="1"/>
        <end position="25"/>
    </location>
</feature>
<keyword evidence="7" id="KW-1185">Reference proteome</keyword>
<dbReference type="InterPro" id="IPR051601">
    <property type="entry name" value="Serine_prot/Carboxylest_S33"/>
</dbReference>
<dbReference type="Proteomes" id="UP000063699">
    <property type="component" value="Chromosome"/>
</dbReference>
<evidence type="ECO:0000256" key="4">
    <source>
        <dbReference type="SAM" id="SignalP"/>
    </source>
</evidence>
<evidence type="ECO:0000259" key="5">
    <source>
        <dbReference type="Pfam" id="PF08386"/>
    </source>
</evidence>
<dbReference type="Pfam" id="PF08386">
    <property type="entry name" value="Abhydrolase_4"/>
    <property type="match status" value="1"/>
</dbReference>
<dbReference type="PANTHER" id="PTHR43248:SF29">
    <property type="entry name" value="TRIPEPTIDYL AMINOPEPTIDASE"/>
    <property type="match status" value="1"/>
</dbReference>
<keyword evidence="3" id="KW-0378">Hydrolase</keyword>
<dbReference type="RefSeq" id="WP_054291904.1">
    <property type="nucleotide sequence ID" value="NZ_CP012752.1"/>
</dbReference>
<dbReference type="KEGG" id="kphy:AOZ06_26625"/>
<reference evidence="6 7" key="1">
    <citation type="submission" date="2015-07" db="EMBL/GenBank/DDBJ databases">
        <title>Genome sequencing of Kibdelosporangium phytohabitans.</title>
        <authorList>
            <person name="Qin S."/>
            <person name="Xing K."/>
        </authorList>
    </citation>
    <scope>NUCLEOTIDE SEQUENCE [LARGE SCALE GENOMIC DNA]</scope>
    <source>
        <strain evidence="6 7">KLBMP1111</strain>
    </source>
</reference>
<evidence type="ECO:0000256" key="1">
    <source>
        <dbReference type="ARBA" id="ARBA00010088"/>
    </source>
</evidence>
<evidence type="ECO:0000313" key="6">
    <source>
        <dbReference type="EMBL" id="ALG10000.1"/>
    </source>
</evidence>
<dbReference type="Gene3D" id="3.40.50.1820">
    <property type="entry name" value="alpha/beta hydrolase"/>
    <property type="match status" value="1"/>
</dbReference>
<keyword evidence="2 4" id="KW-0732">Signal</keyword>
<proteinExistence type="inferred from homology"/>
<protein>
    <recommendedName>
        <fullName evidence="5">Peptidase S33 tripeptidyl aminopeptidase-like C-terminal domain-containing protein</fullName>
    </recommendedName>
</protein>
<sequence length="492" mass="53237">MTVRRRLVAIAVALVLLPGFSPAVAQQPGPPKLTWTRCGSTPESRLECASLRVPLDYRHPRGRTIELAISRLPAADPARRRGILLTNPGGPGGSGLGLPEQVPQLLASQPDAVARYDIVGMDPRFIGKSTPVSCGLDDSELALPNWPGPGGFDATVTRTRNIVRKCTDRAAWAMPYATTANTARDMDMVRAVLGEPKLSFLGYSYGTDLGRAYVALFPRQVDRFVLDSNTSPLWTAREADLKFPPHFERMFGLFAAFAARDDARYGLGTDARTARARVDGLIADAEVSPIPSGDDDPFTAPDIRSIVMRLLYAENRFGWLGRFVATLRARQPLPADIAFLGGLRRFTAPPGVPRDNFVAAHLLIKCGDEAYPRDVGQYRRDFESGSRRYPFLGPAMSGISPCAFWPAGPREPIPSVAGSGAGVLLINSTGDPATPYDGALATRRLMPRSRLVTVAVSHHAVLGEFPNACVERTAGDYLVSGDLPDRDVWCGT</sequence>